<dbReference type="SFLD" id="SFLDG00002">
    <property type="entry name" value="C1.7:_P-type_atpase_like"/>
    <property type="match status" value="1"/>
</dbReference>
<keyword evidence="3" id="KW-1278">Translocase</keyword>
<dbReference type="InterPro" id="IPR023299">
    <property type="entry name" value="ATPase_P-typ_cyto_dom_N"/>
</dbReference>
<sequence length="780" mass="86478">MRGLTSSQVKERLDHHQVNRSRHKTSKGYMQIVREHTLTYFNGLNLFLAFLIILSGKYLNMTFIGVVLSNMLIGIAQEFKVKQTIDRLKIVNTAHVQVIRDGQRQDIDPRDLVMDDLVFVASGTQIAADLEVVETSYCEMNESLLTGESDPVKKQKGDELLAGTFVSAGQAYAKVMRVGDDVYATQLAHQARHGHRAASEMKDTIEKIIKVLSIIIIPVGLLLFRSQYFANNNISNAIVKTVAGVVGMIPEGLVLLTSLSFVLGVGRLARKRALVQQMEAIEALARVDVLCLDKTGTITTGDLKVEEVVPLNTSLEMVTAIMQSISHESDVQNATQNALKAYFTALADKHVTKAIPFSSERKYSGYELDGKQAYLLGAPEFLCHDPALLQRVTHYSANGLRVLMLGQVPSLTDPSEMTPLALIVMSDVIKEDCQDTFAFFDKEDVSLRIISGDHPLTVERVCKQAGLKHPHAIDASSLPDDEEALAKMVEDYNVFGRVRPEQKEKLVHAFQKNGHVTAMVGDGVNDVLAIKESDCGIAMANGADAAKSAAHIVLLDSNFSSMVEIVKEGRTIIANIERVCSLYLTKTLYSTMLSIFFSISGKTYPFTPFQLSIISGFAIGYPSFFITLEKDVKVASKGFLNHVIKTALPCALAITTMVIFVTLGAHLLHLSHNVMLSYSYLITVFVSFIVLLKICLPFNAYRLFIFLLCASPVLFVINFLSHYLSILPLFNRALLMVLPMLGVSLLIEEAYARLIHLCVKYHVVTYLKQWFKKCKKHVFS</sequence>
<dbReference type="Pfam" id="PF00122">
    <property type="entry name" value="E1-E2_ATPase"/>
    <property type="match status" value="1"/>
</dbReference>
<dbReference type="AlphaFoldDB" id="A0A3G9JCM3"/>
<evidence type="ECO:0000256" key="2">
    <source>
        <dbReference type="ARBA" id="ARBA00022692"/>
    </source>
</evidence>
<evidence type="ECO:0000256" key="4">
    <source>
        <dbReference type="ARBA" id="ARBA00022989"/>
    </source>
</evidence>
<organism evidence="9 10">
    <name type="scientific">Intestinibaculum porci</name>
    <dbReference type="NCBI Taxonomy" id="2487118"/>
    <lineage>
        <taxon>Bacteria</taxon>
        <taxon>Bacillati</taxon>
        <taxon>Bacillota</taxon>
        <taxon>Erysipelotrichia</taxon>
        <taxon>Erysipelotrichales</taxon>
        <taxon>Erysipelotrichaceae</taxon>
        <taxon>Intestinibaculum</taxon>
    </lineage>
</organism>
<dbReference type="InterPro" id="IPR001757">
    <property type="entry name" value="P_typ_ATPase"/>
</dbReference>
<feature type="transmembrane region" description="Helical" evidence="7">
    <location>
        <begin position="211"/>
        <end position="230"/>
    </location>
</feature>
<evidence type="ECO:0000259" key="8">
    <source>
        <dbReference type="Pfam" id="PF00122"/>
    </source>
</evidence>
<dbReference type="PRINTS" id="PR00119">
    <property type="entry name" value="CATATPASE"/>
</dbReference>
<dbReference type="InterPro" id="IPR023298">
    <property type="entry name" value="ATPase_P-typ_TM_dom_sf"/>
</dbReference>
<dbReference type="SUPFAM" id="SSF56784">
    <property type="entry name" value="HAD-like"/>
    <property type="match status" value="1"/>
</dbReference>
<feature type="transmembrane region" description="Helical" evidence="7">
    <location>
        <begin position="647"/>
        <end position="669"/>
    </location>
</feature>
<feature type="transmembrane region" description="Helical" evidence="7">
    <location>
        <begin position="703"/>
        <end position="723"/>
    </location>
</feature>
<keyword evidence="5 7" id="KW-0472">Membrane</keyword>
<dbReference type="Gene3D" id="1.20.1110.10">
    <property type="entry name" value="Calcium-transporting ATPase, transmembrane domain"/>
    <property type="match status" value="1"/>
</dbReference>
<feature type="domain" description="P-type ATPase A" evidence="8">
    <location>
        <begin position="93"/>
        <end position="190"/>
    </location>
</feature>
<dbReference type="RefSeq" id="WP_125119067.1">
    <property type="nucleotide sequence ID" value="NZ_AP019309.1"/>
</dbReference>
<feature type="transmembrane region" description="Helical" evidence="7">
    <location>
        <begin position="37"/>
        <end position="55"/>
    </location>
</feature>
<dbReference type="GO" id="GO:0016887">
    <property type="term" value="F:ATP hydrolysis activity"/>
    <property type="evidence" value="ECO:0007669"/>
    <property type="project" value="InterPro"/>
</dbReference>
<proteinExistence type="predicted"/>
<dbReference type="Gene3D" id="3.40.1110.10">
    <property type="entry name" value="Calcium-transporting ATPase, cytoplasmic domain N"/>
    <property type="match status" value="1"/>
</dbReference>
<keyword evidence="4 7" id="KW-1133">Transmembrane helix</keyword>
<dbReference type="PROSITE" id="PS00154">
    <property type="entry name" value="ATPASE_E1_E2"/>
    <property type="match status" value="1"/>
</dbReference>
<dbReference type="InterPro" id="IPR018303">
    <property type="entry name" value="ATPase_P-typ_P_site"/>
</dbReference>
<protein>
    <submittedName>
        <fullName evidence="9">Cation-transporting ATPase</fullName>
    </submittedName>
</protein>
<feature type="transmembrane region" description="Helical" evidence="7">
    <location>
        <begin position="242"/>
        <end position="265"/>
    </location>
</feature>
<evidence type="ECO:0000256" key="5">
    <source>
        <dbReference type="ARBA" id="ARBA00023136"/>
    </source>
</evidence>
<evidence type="ECO:0000313" key="9">
    <source>
        <dbReference type="EMBL" id="BBH26165.1"/>
    </source>
</evidence>
<dbReference type="SUPFAM" id="SSF81665">
    <property type="entry name" value="Calcium ATPase, transmembrane domain M"/>
    <property type="match status" value="1"/>
</dbReference>
<accession>A0A3G9JCM3</accession>
<dbReference type="PANTHER" id="PTHR42861">
    <property type="entry name" value="CALCIUM-TRANSPORTING ATPASE"/>
    <property type="match status" value="1"/>
</dbReference>
<dbReference type="OrthoDB" id="9760364at2"/>
<evidence type="ECO:0000256" key="3">
    <source>
        <dbReference type="ARBA" id="ARBA00022967"/>
    </source>
</evidence>
<feature type="region of interest" description="Disordered" evidence="6">
    <location>
        <begin position="1"/>
        <end position="22"/>
    </location>
</feature>
<dbReference type="Pfam" id="PF00702">
    <property type="entry name" value="Hydrolase"/>
    <property type="match status" value="1"/>
</dbReference>
<dbReference type="InterPro" id="IPR059000">
    <property type="entry name" value="ATPase_P-type_domA"/>
</dbReference>
<dbReference type="KEGG" id="ebm:SG0102_10990"/>
<dbReference type="GO" id="GO:0005524">
    <property type="term" value="F:ATP binding"/>
    <property type="evidence" value="ECO:0007669"/>
    <property type="project" value="InterPro"/>
</dbReference>
<dbReference type="GO" id="GO:0016020">
    <property type="term" value="C:membrane"/>
    <property type="evidence" value="ECO:0007669"/>
    <property type="project" value="UniProtKB-SubCell"/>
</dbReference>
<dbReference type="EMBL" id="AP019309">
    <property type="protein sequence ID" value="BBH26165.1"/>
    <property type="molecule type" value="Genomic_DNA"/>
</dbReference>
<name>A0A3G9JCM3_9FIRM</name>
<dbReference type="PRINTS" id="PR00120">
    <property type="entry name" value="HATPASE"/>
</dbReference>
<dbReference type="NCBIfam" id="TIGR01494">
    <property type="entry name" value="ATPase_P-type"/>
    <property type="match status" value="2"/>
</dbReference>
<evidence type="ECO:0000313" key="10">
    <source>
        <dbReference type="Proteomes" id="UP000268059"/>
    </source>
</evidence>
<feature type="transmembrane region" description="Helical" evidence="7">
    <location>
        <begin position="729"/>
        <end position="747"/>
    </location>
</feature>
<dbReference type="InterPro" id="IPR036412">
    <property type="entry name" value="HAD-like_sf"/>
</dbReference>
<dbReference type="InterPro" id="IPR044492">
    <property type="entry name" value="P_typ_ATPase_HD_dom"/>
</dbReference>
<reference evidence="9 10" key="1">
    <citation type="submission" date="2018-11" db="EMBL/GenBank/DDBJ databases">
        <title>Novel Erysipelotrichaceae bacterium isolated from small intestine of a swine.</title>
        <authorList>
            <person name="Kim J.S."/>
            <person name="Choe H."/>
            <person name="Lee Y.R."/>
            <person name="Kim K.M."/>
            <person name="Park D.S."/>
        </authorList>
    </citation>
    <scope>NUCLEOTIDE SEQUENCE [LARGE SCALE GENOMIC DNA]</scope>
    <source>
        <strain evidence="9 10">SG0102</strain>
    </source>
</reference>
<dbReference type="SFLD" id="SFLDF00027">
    <property type="entry name" value="p-type_atpase"/>
    <property type="match status" value="1"/>
</dbReference>
<feature type="transmembrane region" description="Helical" evidence="7">
    <location>
        <begin position="61"/>
        <end position="79"/>
    </location>
</feature>
<evidence type="ECO:0000256" key="6">
    <source>
        <dbReference type="SAM" id="MobiDB-lite"/>
    </source>
</evidence>
<dbReference type="Proteomes" id="UP000268059">
    <property type="component" value="Chromosome"/>
</dbReference>
<dbReference type="SUPFAM" id="SSF81653">
    <property type="entry name" value="Calcium ATPase, transduction domain A"/>
    <property type="match status" value="1"/>
</dbReference>
<evidence type="ECO:0000256" key="1">
    <source>
        <dbReference type="ARBA" id="ARBA00004141"/>
    </source>
</evidence>
<feature type="transmembrane region" description="Helical" evidence="7">
    <location>
        <begin position="606"/>
        <end position="626"/>
    </location>
</feature>
<keyword evidence="2 7" id="KW-0812">Transmembrane</keyword>
<comment type="subcellular location">
    <subcellularLocation>
        <location evidence="1">Membrane</location>
        <topology evidence="1">Multi-pass membrane protein</topology>
    </subcellularLocation>
</comment>
<dbReference type="InterPro" id="IPR008250">
    <property type="entry name" value="ATPase_P-typ_transduc_dom_A_sf"/>
</dbReference>
<dbReference type="InterPro" id="IPR023214">
    <property type="entry name" value="HAD_sf"/>
</dbReference>
<dbReference type="SFLD" id="SFLDS00003">
    <property type="entry name" value="Haloacid_Dehalogenase"/>
    <property type="match status" value="1"/>
</dbReference>
<dbReference type="InParanoid" id="A0A3G9JCM3"/>
<feature type="transmembrane region" description="Helical" evidence="7">
    <location>
        <begin position="580"/>
        <end position="600"/>
    </location>
</feature>
<keyword evidence="10" id="KW-1185">Reference proteome</keyword>
<evidence type="ECO:0000256" key="7">
    <source>
        <dbReference type="SAM" id="Phobius"/>
    </source>
</evidence>
<feature type="transmembrane region" description="Helical" evidence="7">
    <location>
        <begin position="675"/>
        <end position="696"/>
    </location>
</feature>
<dbReference type="Gene3D" id="3.40.50.1000">
    <property type="entry name" value="HAD superfamily/HAD-like"/>
    <property type="match status" value="1"/>
</dbReference>
<dbReference type="Gene3D" id="2.70.150.10">
    <property type="entry name" value="Calcium-transporting ATPase, cytoplasmic transduction domain A"/>
    <property type="match status" value="1"/>
</dbReference>
<gene>
    <name evidence="9" type="ORF">SG0102_10990</name>
</gene>